<dbReference type="Proteomes" id="UP000006727">
    <property type="component" value="Chromosome 8"/>
</dbReference>
<evidence type="ECO:0000256" key="6">
    <source>
        <dbReference type="SAM" id="Phobius"/>
    </source>
</evidence>
<dbReference type="EnsemblPlants" id="Pp3c8_3540V3.2">
    <property type="protein sequence ID" value="PAC:32966446.CDS.1"/>
    <property type="gene ID" value="Pp3c8_3540"/>
</dbReference>
<evidence type="ECO:0000256" key="4">
    <source>
        <dbReference type="ARBA" id="ARBA00023591"/>
    </source>
</evidence>
<reference evidence="7 9" key="2">
    <citation type="journal article" date="2018" name="Plant J.">
        <title>The Physcomitrella patens chromosome-scale assembly reveals moss genome structure and evolution.</title>
        <authorList>
            <person name="Lang D."/>
            <person name="Ullrich K.K."/>
            <person name="Murat F."/>
            <person name="Fuchs J."/>
            <person name="Jenkins J."/>
            <person name="Haas F.B."/>
            <person name="Piednoel M."/>
            <person name="Gundlach H."/>
            <person name="Van Bel M."/>
            <person name="Meyberg R."/>
            <person name="Vives C."/>
            <person name="Morata J."/>
            <person name="Symeonidi A."/>
            <person name="Hiss M."/>
            <person name="Muchero W."/>
            <person name="Kamisugi Y."/>
            <person name="Saleh O."/>
            <person name="Blanc G."/>
            <person name="Decker E.L."/>
            <person name="van Gessel N."/>
            <person name="Grimwood J."/>
            <person name="Hayes R.D."/>
            <person name="Graham S.W."/>
            <person name="Gunter L.E."/>
            <person name="McDaniel S.F."/>
            <person name="Hoernstein S.N.W."/>
            <person name="Larsson A."/>
            <person name="Li F.W."/>
            <person name="Perroud P.F."/>
            <person name="Phillips J."/>
            <person name="Ranjan P."/>
            <person name="Rokshar D.S."/>
            <person name="Rothfels C.J."/>
            <person name="Schneider L."/>
            <person name="Shu S."/>
            <person name="Stevenson D.W."/>
            <person name="Thummler F."/>
            <person name="Tillich M."/>
            <person name="Villarreal Aguilar J.C."/>
            <person name="Widiez T."/>
            <person name="Wong G.K."/>
            <person name="Wymore A."/>
            <person name="Zhang Y."/>
            <person name="Zimmer A.D."/>
            <person name="Quatrano R.S."/>
            <person name="Mayer K.F.X."/>
            <person name="Goodstein D."/>
            <person name="Casacuberta J.M."/>
            <person name="Vandepoele K."/>
            <person name="Reski R."/>
            <person name="Cuming A.C."/>
            <person name="Tuskan G.A."/>
            <person name="Maumus F."/>
            <person name="Salse J."/>
            <person name="Schmutz J."/>
            <person name="Rensing S.A."/>
        </authorList>
    </citation>
    <scope>NUCLEOTIDE SEQUENCE [LARGE SCALE GENOMIC DNA]</scope>
    <source>
        <strain evidence="8 9">cv. Gransden 2004</strain>
    </source>
</reference>
<evidence type="ECO:0000256" key="5">
    <source>
        <dbReference type="SAM" id="MobiDB-lite"/>
    </source>
</evidence>
<dbReference type="KEGG" id="ppp:112285374"/>
<keyword evidence="2" id="KW-0964">Secreted</keyword>
<reference evidence="8" key="3">
    <citation type="submission" date="2020-12" db="UniProtKB">
        <authorList>
            <consortium name="EnsemblPlants"/>
        </authorList>
    </citation>
    <scope>IDENTIFICATION</scope>
</reference>
<feature type="transmembrane region" description="Helical" evidence="6">
    <location>
        <begin position="81"/>
        <end position="99"/>
    </location>
</feature>
<dbReference type="PANTHER" id="PTHR31279:SF79">
    <property type="entry name" value="PROTEIN EXORDIUM-LIKE 2"/>
    <property type="match status" value="1"/>
</dbReference>
<dbReference type="Gramene" id="Pp3c8_3540V3.1">
    <property type="protein sequence ID" value="PAC:32966445.CDS.1"/>
    <property type="gene ID" value="Pp3c8_3540"/>
</dbReference>
<dbReference type="Pfam" id="PF04674">
    <property type="entry name" value="Phi_1"/>
    <property type="match status" value="1"/>
</dbReference>
<dbReference type="GeneID" id="112285374"/>
<dbReference type="PaxDb" id="3218-PP1S35_235V6.1"/>
<proteinExistence type="inferred from homology"/>
<dbReference type="PANTHER" id="PTHR31279">
    <property type="entry name" value="PROTEIN EXORDIUM-LIKE 5"/>
    <property type="match status" value="1"/>
</dbReference>
<reference evidence="7 9" key="1">
    <citation type="journal article" date="2008" name="Science">
        <title>The Physcomitrella genome reveals evolutionary insights into the conquest of land by plants.</title>
        <authorList>
            <person name="Rensing S."/>
            <person name="Lang D."/>
            <person name="Zimmer A."/>
            <person name="Terry A."/>
            <person name="Salamov A."/>
            <person name="Shapiro H."/>
            <person name="Nishiyama T."/>
            <person name="Perroud P.-F."/>
            <person name="Lindquist E."/>
            <person name="Kamisugi Y."/>
            <person name="Tanahashi T."/>
            <person name="Sakakibara K."/>
            <person name="Fujita T."/>
            <person name="Oishi K."/>
            <person name="Shin-I T."/>
            <person name="Kuroki Y."/>
            <person name="Toyoda A."/>
            <person name="Suzuki Y."/>
            <person name="Hashimoto A."/>
            <person name="Yamaguchi K."/>
            <person name="Sugano A."/>
            <person name="Kohara Y."/>
            <person name="Fujiyama A."/>
            <person name="Anterola A."/>
            <person name="Aoki S."/>
            <person name="Ashton N."/>
            <person name="Barbazuk W.B."/>
            <person name="Barker E."/>
            <person name="Bennetzen J."/>
            <person name="Bezanilla M."/>
            <person name="Blankenship R."/>
            <person name="Cho S.H."/>
            <person name="Dutcher S."/>
            <person name="Estelle M."/>
            <person name="Fawcett J.A."/>
            <person name="Gundlach H."/>
            <person name="Hanada K."/>
            <person name="Heyl A."/>
            <person name="Hicks K.A."/>
            <person name="Hugh J."/>
            <person name="Lohr M."/>
            <person name="Mayer K."/>
            <person name="Melkozernov A."/>
            <person name="Murata T."/>
            <person name="Nelson D."/>
            <person name="Pils B."/>
            <person name="Prigge M."/>
            <person name="Reiss B."/>
            <person name="Renner T."/>
            <person name="Rombauts S."/>
            <person name="Rushton P."/>
            <person name="Sanderfoot A."/>
            <person name="Schween G."/>
            <person name="Shiu S.-H."/>
            <person name="Stueber K."/>
            <person name="Theodoulou F.L."/>
            <person name="Tu H."/>
            <person name="Van de Peer Y."/>
            <person name="Verrier P.J."/>
            <person name="Waters E."/>
            <person name="Wood A."/>
            <person name="Yang L."/>
            <person name="Cove D."/>
            <person name="Cuming A."/>
            <person name="Hasebe M."/>
            <person name="Lucas S."/>
            <person name="Mishler D.B."/>
            <person name="Reski R."/>
            <person name="Grigoriev I."/>
            <person name="Quatrano R.S."/>
            <person name="Boore J.L."/>
        </authorList>
    </citation>
    <scope>NUCLEOTIDE SEQUENCE [LARGE SCALE GENOMIC DNA]</scope>
    <source>
        <strain evidence="8 9">cv. Gransden 2004</strain>
    </source>
</reference>
<dbReference type="EnsemblPlants" id="Pp3c8_3540V3.1">
    <property type="protein sequence ID" value="PAC:32966445.CDS.1"/>
    <property type="gene ID" value="Pp3c8_3540"/>
</dbReference>
<sequence>MASQLERSSSMRSDRDTTMAVFQRSASSVKESTAVNVPVMQRNSSLLKGSPPSEKLRALPSLVKDGQGKSGLNESIRNRNIVIGILSGLLFLAVVVLPWEGEVGPAYIAAGNVGKNSVSIASGGDPFQSKWANAARARPYHHFLKMSFLGSSKFLVTGPAITVPYHNGPILAGKGGVLKVHVIYYGAFTAAQKAIINDFLQSFSAPKASAGHPTVAGWWAITKGFTDGSKVPVAQTVLRGSVHEDAAYSLGKSLMQSDVEKLVVSSLGKGVALDPAGVYVVLTSADVNVQGFCSSQCGTHLYTFPSAATQTHVLPYAWIGNAEKLCAGHCAWPYAKPVKGAGPDVPPLKPPSGDVGLDGMIINMASLLVGTATNPYATAYFQGDATDPLEAAGACGGIYGAGAYPGYAGQLLTNSKTGASFNVYGVNGREFLVPWVYNPVTKKCAGQV</sequence>
<keyword evidence="6" id="KW-0812">Transmembrane</keyword>
<keyword evidence="6" id="KW-0472">Membrane</keyword>
<feature type="region of interest" description="Disordered" evidence="5">
    <location>
        <begin position="1"/>
        <end position="25"/>
    </location>
</feature>
<evidence type="ECO:0008006" key="10">
    <source>
        <dbReference type="Google" id="ProtNLM"/>
    </source>
</evidence>
<dbReference type="Gramene" id="Pp3c8_3540V3.2">
    <property type="protein sequence ID" value="PAC:32966446.CDS.1"/>
    <property type="gene ID" value="Pp3c8_3540"/>
</dbReference>
<evidence type="ECO:0000313" key="9">
    <source>
        <dbReference type="Proteomes" id="UP000006727"/>
    </source>
</evidence>
<gene>
    <name evidence="8" type="primary">LOC112285374</name>
    <name evidence="7" type="ORF">PHYPA_011111</name>
</gene>
<keyword evidence="9" id="KW-1185">Reference proteome</keyword>
<accession>A0A2K1K608</accession>
<dbReference type="AlphaFoldDB" id="A0A2K1K608"/>
<comment type="similarity">
    <text evidence="4">Belongs to the EXORDIUM family.</text>
</comment>
<name>A0A2K1K608_PHYPA</name>
<dbReference type="RefSeq" id="XP_024381900.1">
    <property type="nucleotide sequence ID" value="XM_024526132.2"/>
</dbReference>
<evidence type="ECO:0000256" key="1">
    <source>
        <dbReference type="ARBA" id="ARBA00004613"/>
    </source>
</evidence>
<protein>
    <recommendedName>
        <fullName evidence="10">Protein EXORDIUM-like 2</fullName>
    </recommendedName>
</protein>
<dbReference type="OMA" id="WATTHEY"/>
<comment type="subcellular location">
    <subcellularLocation>
        <location evidence="1">Secreted</location>
    </subcellularLocation>
</comment>
<keyword evidence="3" id="KW-0732">Signal</keyword>
<evidence type="ECO:0000313" key="8">
    <source>
        <dbReference type="EnsemblPlants" id="PAC:32966445.CDS.1"/>
    </source>
</evidence>
<dbReference type="OrthoDB" id="2016249at2759"/>
<dbReference type="GO" id="GO:0005576">
    <property type="term" value="C:extracellular region"/>
    <property type="evidence" value="ECO:0007669"/>
    <property type="project" value="UniProtKB-SubCell"/>
</dbReference>
<dbReference type="InterPro" id="IPR006766">
    <property type="entry name" value="EXORDIUM-like"/>
</dbReference>
<evidence type="ECO:0000313" key="7">
    <source>
        <dbReference type="EMBL" id="PNR49215.1"/>
    </source>
</evidence>
<evidence type="ECO:0000256" key="2">
    <source>
        <dbReference type="ARBA" id="ARBA00022525"/>
    </source>
</evidence>
<evidence type="ECO:0000256" key="3">
    <source>
        <dbReference type="ARBA" id="ARBA00022729"/>
    </source>
</evidence>
<dbReference type="EMBL" id="ABEU02000008">
    <property type="protein sequence ID" value="PNR49215.1"/>
    <property type="molecule type" value="Genomic_DNA"/>
</dbReference>
<keyword evidence="6" id="KW-1133">Transmembrane helix</keyword>
<organism evidence="7">
    <name type="scientific">Physcomitrium patens</name>
    <name type="common">Spreading-leaved earth moss</name>
    <name type="synonym">Physcomitrella patens</name>
    <dbReference type="NCBI Taxonomy" id="3218"/>
    <lineage>
        <taxon>Eukaryota</taxon>
        <taxon>Viridiplantae</taxon>
        <taxon>Streptophyta</taxon>
        <taxon>Embryophyta</taxon>
        <taxon>Bryophyta</taxon>
        <taxon>Bryophytina</taxon>
        <taxon>Bryopsida</taxon>
        <taxon>Funariidae</taxon>
        <taxon>Funariales</taxon>
        <taxon>Funariaceae</taxon>
        <taxon>Physcomitrium</taxon>
    </lineage>
</organism>